<comment type="caution">
    <text evidence="2">The sequence shown here is derived from an EMBL/GenBank/DDBJ whole genome shotgun (WGS) entry which is preliminary data.</text>
</comment>
<proteinExistence type="predicted"/>
<sequence length="254" mass="26329">MTERLFVSSSTGPVVLGLSLPMGRIHVQVIESLTAAQVTLHTDDTSGPAADAIHAARHMQDGQAFGIEVPALPANVTMQGSGQEFRSGGVYGVVTNMTIVNGRVVSGGPQRGRTVGEITAHVTLPAGSSLAVVSTSALVTTYGYLDRVEFRSQSGDLYADGIRDLDADSTSGDIHVGNITGQITARTVSGDININLYQGRSAVVETTSGDVDMQVTPTASGSIRARSVSGDVHLPGAGHLTVHARTVSGRTRTH</sequence>
<dbReference type="InterPro" id="IPR025164">
    <property type="entry name" value="Toastrack_DUF4097"/>
</dbReference>
<evidence type="ECO:0000259" key="1">
    <source>
        <dbReference type="Pfam" id="PF13349"/>
    </source>
</evidence>
<gene>
    <name evidence="2" type="ORF">GCM10023082_57420</name>
</gene>
<evidence type="ECO:0000313" key="3">
    <source>
        <dbReference type="Proteomes" id="UP001499884"/>
    </source>
</evidence>
<organism evidence="2 3">
    <name type="scientific">Streptomyces tremellae</name>
    <dbReference type="NCBI Taxonomy" id="1124239"/>
    <lineage>
        <taxon>Bacteria</taxon>
        <taxon>Bacillati</taxon>
        <taxon>Actinomycetota</taxon>
        <taxon>Actinomycetes</taxon>
        <taxon>Kitasatosporales</taxon>
        <taxon>Streptomycetaceae</taxon>
        <taxon>Streptomyces</taxon>
    </lineage>
</organism>
<dbReference type="Pfam" id="PF13349">
    <property type="entry name" value="DUF4097"/>
    <property type="match status" value="1"/>
</dbReference>
<dbReference type="EMBL" id="BAABEP010000063">
    <property type="protein sequence ID" value="GAA3754478.1"/>
    <property type="molecule type" value="Genomic_DNA"/>
</dbReference>
<evidence type="ECO:0000313" key="2">
    <source>
        <dbReference type="EMBL" id="GAA3754478.1"/>
    </source>
</evidence>
<protein>
    <recommendedName>
        <fullName evidence="1">DUF4097 domain-containing protein</fullName>
    </recommendedName>
</protein>
<keyword evidence="3" id="KW-1185">Reference proteome</keyword>
<dbReference type="Gene3D" id="2.160.20.120">
    <property type="match status" value="1"/>
</dbReference>
<accession>A0ABP7G401</accession>
<name>A0ABP7G401_9ACTN</name>
<reference evidence="3" key="1">
    <citation type="journal article" date="2019" name="Int. J. Syst. Evol. Microbiol.">
        <title>The Global Catalogue of Microorganisms (GCM) 10K type strain sequencing project: providing services to taxonomists for standard genome sequencing and annotation.</title>
        <authorList>
            <consortium name="The Broad Institute Genomics Platform"/>
            <consortium name="The Broad Institute Genome Sequencing Center for Infectious Disease"/>
            <person name="Wu L."/>
            <person name="Ma J."/>
        </authorList>
    </citation>
    <scope>NUCLEOTIDE SEQUENCE [LARGE SCALE GENOMIC DNA]</scope>
    <source>
        <strain evidence="3">JCM 30846</strain>
    </source>
</reference>
<dbReference type="Proteomes" id="UP001499884">
    <property type="component" value="Unassembled WGS sequence"/>
</dbReference>
<dbReference type="RefSeq" id="WP_345653716.1">
    <property type="nucleotide sequence ID" value="NZ_BAABEP010000063.1"/>
</dbReference>
<feature type="domain" description="DUF4097" evidence="1">
    <location>
        <begin position="145"/>
        <end position="236"/>
    </location>
</feature>